<name>A0A918KMV7_9PROT</name>
<proteinExistence type="inferred from homology"/>
<dbReference type="PROSITE" id="PS51760">
    <property type="entry name" value="GH10_2"/>
    <property type="match status" value="1"/>
</dbReference>
<dbReference type="GO" id="GO:0031176">
    <property type="term" value="F:endo-1,4-beta-xylanase activity"/>
    <property type="evidence" value="ECO:0007669"/>
    <property type="project" value="UniProtKB-EC"/>
</dbReference>
<feature type="domain" description="GH10" evidence="6">
    <location>
        <begin position="52"/>
        <end position="390"/>
    </location>
</feature>
<dbReference type="PROSITE" id="PS51257">
    <property type="entry name" value="PROKAR_LIPOPROTEIN"/>
    <property type="match status" value="1"/>
</dbReference>
<keyword evidence="1 5" id="KW-0378">Hydrolase</keyword>
<dbReference type="GO" id="GO:0000272">
    <property type="term" value="P:polysaccharide catabolic process"/>
    <property type="evidence" value="ECO:0007669"/>
    <property type="project" value="UniProtKB-KW"/>
</dbReference>
<comment type="similarity">
    <text evidence="5">Belongs to the glycosyl hydrolase 10 (cellulase F) family.</text>
</comment>
<evidence type="ECO:0000256" key="1">
    <source>
        <dbReference type="ARBA" id="ARBA00022801"/>
    </source>
</evidence>
<dbReference type="Proteomes" id="UP000600865">
    <property type="component" value="Unassembled WGS sequence"/>
</dbReference>
<dbReference type="Pfam" id="PF00331">
    <property type="entry name" value="Glyco_hydro_10"/>
    <property type="match status" value="1"/>
</dbReference>
<evidence type="ECO:0000256" key="4">
    <source>
        <dbReference type="ARBA" id="ARBA00023326"/>
    </source>
</evidence>
<comment type="catalytic activity">
    <reaction evidence="5">
        <text>Endohydrolysis of (1-&gt;4)-beta-D-xylosidic linkages in xylans.</text>
        <dbReference type="EC" id="3.2.1.8"/>
    </reaction>
</comment>
<dbReference type="PANTHER" id="PTHR31490">
    <property type="entry name" value="GLYCOSYL HYDROLASE"/>
    <property type="match status" value="1"/>
</dbReference>
<protein>
    <recommendedName>
        <fullName evidence="5">Beta-xylanase</fullName>
        <ecNumber evidence="5">3.2.1.8</ecNumber>
    </recommendedName>
</protein>
<keyword evidence="3 5" id="KW-0326">Glycosidase</keyword>
<dbReference type="SUPFAM" id="SSF51445">
    <property type="entry name" value="(Trans)glycosidases"/>
    <property type="match status" value="1"/>
</dbReference>
<dbReference type="EMBL" id="BMYV01000002">
    <property type="protein sequence ID" value="GGX68979.1"/>
    <property type="molecule type" value="Genomic_DNA"/>
</dbReference>
<dbReference type="Gene3D" id="3.20.20.80">
    <property type="entry name" value="Glycosidases"/>
    <property type="match status" value="1"/>
</dbReference>
<organism evidence="7 8">
    <name type="scientific">Litorimonas cladophorae</name>
    <dbReference type="NCBI Taxonomy" id="1220491"/>
    <lineage>
        <taxon>Bacteria</taxon>
        <taxon>Pseudomonadati</taxon>
        <taxon>Pseudomonadota</taxon>
        <taxon>Alphaproteobacteria</taxon>
        <taxon>Maricaulales</taxon>
        <taxon>Robiginitomaculaceae</taxon>
    </lineage>
</organism>
<dbReference type="SMART" id="SM00633">
    <property type="entry name" value="Glyco_10"/>
    <property type="match status" value="1"/>
</dbReference>
<gene>
    <name evidence="7" type="ORF">GCM10011309_18580</name>
</gene>
<evidence type="ECO:0000259" key="6">
    <source>
        <dbReference type="PROSITE" id="PS51760"/>
    </source>
</evidence>
<dbReference type="InterPro" id="IPR044846">
    <property type="entry name" value="GH10"/>
</dbReference>
<keyword evidence="2 5" id="KW-0119">Carbohydrate metabolism</keyword>
<evidence type="ECO:0000256" key="2">
    <source>
        <dbReference type="ARBA" id="ARBA00023277"/>
    </source>
</evidence>
<accession>A0A918KMV7</accession>
<evidence type="ECO:0000313" key="7">
    <source>
        <dbReference type="EMBL" id="GGX68979.1"/>
    </source>
</evidence>
<evidence type="ECO:0000313" key="8">
    <source>
        <dbReference type="Proteomes" id="UP000600865"/>
    </source>
</evidence>
<keyword evidence="4 5" id="KW-0624">Polysaccharide degradation</keyword>
<keyword evidence="8" id="KW-1185">Reference proteome</keyword>
<comment type="caution">
    <text evidence="7">The sequence shown here is derived from an EMBL/GenBank/DDBJ whole genome shotgun (WGS) entry which is preliminary data.</text>
</comment>
<dbReference type="RefSeq" id="WP_189584744.1">
    <property type="nucleotide sequence ID" value="NZ_BMYV01000002.1"/>
</dbReference>
<evidence type="ECO:0000256" key="5">
    <source>
        <dbReference type="RuleBase" id="RU361174"/>
    </source>
</evidence>
<reference evidence="7 8" key="1">
    <citation type="journal article" date="2014" name="Int. J. Syst. Evol. Microbiol.">
        <title>Complete genome sequence of Corynebacterium casei LMG S-19264T (=DSM 44701T), isolated from a smear-ripened cheese.</title>
        <authorList>
            <consortium name="US DOE Joint Genome Institute (JGI-PGF)"/>
            <person name="Walter F."/>
            <person name="Albersmeier A."/>
            <person name="Kalinowski J."/>
            <person name="Ruckert C."/>
        </authorList>
    </citation>
    <scope>NUCLEOTIDE SEQUENCE [LARGE SCALE GENOMIC DNA]</scope>
    <source>
        <strain evidence="7 8">KCTC 23968</strain>
    </source>
</reference>
<dbReference type="AlphaFoldDB" id="A0A918KMV7"/>
<dbReference type="InterPro" id="IPR017853">
    <property type="entry name" value="GH"/>
</dbReference>
<dbReference type="PRINTS" id="PR00134">
    <property type="entry name" value="GLHYDRLASE10"/>
</dbReference>
<sequence>MRMFTARDRLKLLAGGAALSLTGCGGGGGGTTTPTTPPVVVTPPAPTPTIFTPTDGQFRNAFTNNFLVGAAAKTEQLSSGSLDAAILSGQFNSLTAEYQMKPDIIAPAEGQYNWTAADELMAFAENNGLQLRGHTLLWHRTAPNWMLSGSPAEVKTKLQTYVTDVVTRYKGRIYAWDVVNEVITDDASLGDSYRRSNWWTASGGNADYIDWAFEAARAADPDCKLYINDYSTEFDDKRDRLITVVQDLLARNIPVDGIGHQMHISVSMPAAQVFRAVDAIDNQFMGLEQHITELDISVYSDPASCFADMTGCQTDYGDAIPDTVLRDQALLYRELFNGFTARSSLSSVTVWGISDAESWLADWPVTRTNAPLLWDGDRNAKSALQAILDSSFTP</sequence>
<dbReference type="PANTHER" id="PTHR31490:SF90">
    <property type="entry name" value="ENDO-1,4-BETA-XYLANASE A"/>
    <property type="match status" value="1"/>
</dbReference>
<dbReference type="InterPro" id="IPR001000">
    <property type="entry name" value="GH10_dom"/>
</dbReference>
<evidence type="ECO:0000256" key="3">
    <source>
        <dbReference type="ARBA" id="ARBA00023295"/>
    </source>
</evidence>
<dbReference type="EC" id="3.2.1.8" evidence="5"/>